<sequence length="454" mass="50742">MLRSVFWLIMAGGLASATTAAGQSRPDTLRHAQWQLLWGSEFNTPGDSSVVADHWRFAYPWGHNLGGYEDQYYSGQQVAVDSAGLLHLRARRRAEPRPYAGRQLHYESALLFSTHRRDSLMSAGCPEGSTGFSFGLFEIRCRLPRKEASSSSFWLFGHPDEVDVFEAGSPPEIIGNNIILWSHPYWRPGPLGADKESSQSFYYWPGPGSITDDFHTFALSWQPDEMVYYFDGIAIRHETRYLPLGCPLDVIANLAMMSWSRDRADTYDIDYIRVYTSRQPAPTPPVTPVGPVVGVGRLPRATVAVLGEAGAEMSWQVQEPPGQRPRLALQQNLNPREFNFLALPVRQRWLTPLVAYHDVNSPRHRIASPDGGRSSLSWTVYDLCGQPVLSGQQLPAAGWELAWPTLAPGAYSLRLRMGTCQVRQTMYVLGRPDEVVFTPEWLAPPTQLPAAAND</sequence>
<dbReference type="PANTHER" id="PTHR10963:SF55">
    <property type="entry name" value="GLYCOSIDE HYDROLASE FAMILY 16 PROTEIN"/>
    <property type="match status" value="1"/>
</dbReference>
<evidence type="ECO:0000313" key="5">
    <source>
        <dbReference type="Proteomes" id="UP001479606"/>
    </source>
</evidence>
<evidence type="ECO:0000256" key="1">
    <source>
        <dbReference type="ARBA" id="ARBA00006865"/>
    </source>
</evidence>
<feature type="domain" description="GH16" evidence="3">
    <location>
        <begin position="18"/>
        <end position="280"/>
    </location>
</feature>
<feature type="chain" id="PRO_5046906961" evidence="2">
    <location>
        <begin position="21"/>
        <end position="454"/>
    </location>
</feature>
<feature type="signal peptide" evidence="2">
    <location>
        <begin position="1"/>
        <end position="20"/>
    </location>
</feature>
<dbReference type="InterPro" id="IPR050546">
    <property type="entry name" value="Glycosyl_Hydrlase_16"/>
</dbReference>
<evidence type="ECO:0000256" key="2">
    <source>
        <dbReference type="SAM" id="SignalP"/>
    </source>
</evidence>
<accession>A0ABU9M0C3</accession>
<comment type="similarity">
    <text evidence="1">Belongs to the glycosyl hydrolase 16 family.</text>
</comment>
<evidence type="ECO:0000313" key="4">
    <source>
        <dbReference type="EMBL" id="MEL5996360.1"/>
    </source>
</evidence>
<dbReference type="SUPFAM" id="SSF49899">
    <property type="entry name" value="Concanavalin A-like lectins/glucanases"/>
    <property type="match status" value="1"/>
</dbReference>
<dbReference type="EMBL" id="JBCEVZ010000069">
    <property type="protein sequence ID" value="MEL5996360.1"/>
    <property type="molecule type" value="Genomic_DNA"/>
</dbReference>
<reference evidence="4 5" key="1">
    <citation type="journal article" date="2018" name="Arch. Microbiol.">
        <title>Hymenobacter segetis sp. nov., isolated from soil.</title>
        <authorList>
            <person name="Ten L.N."/>
            <person name="Lim S.J."/>
            <person name="Kim B.O."/>
            <person name="Kang I.K."/>
            <person name="Jung H.Y."/>
        </authorList>
    </citation>
    <scope>NUCLEOTIDE SEQUENCE [LARGE SCALE GENOMIC DNA]</scope>
    <source>
        <strain evidence="4 5">S7-3-11</strain>
    </source>
</reference>
<dbReference type="InterPro" id="IPR000757">
    <property type="entry name" value="Beta-glucanase-like"/>
</dbReference>
<dbReference type="PANTHER" id="PTHR10963">
    <property type="entry name" value="GLYCOSYL HYDROLASE-RELATED"/>
    <property type="match status" value="1"/>
</dbReference>
<dbReference type="PROSITE" id="PS51762">
    <property type="entry name" value="GH16_2"/>
    <property type="match status" value="1"/>
</dbReference>
<protein>
    <submittedName>
        <fullName evidence="4">Family 16 glycosylhydrolase</fullName>
    </submittedName>
</protein>
<name>A0ABU9M0C3_9BACT</name>
<gene>
    <name evidence="4" type="ORF">AAFH49_19255</name>
</gene>
<proteinExistence type="inferred from homology"/>
<dbReference type="Gene3D" id="2.60.120.200">
    <property type="match status" value="1"/>
</dbReference>
<organism evidence="4 5">
    <name type="scientific">Hymenobacter segetis</name>
    <dbReference type="NCBI Taxonomy" id="2025509"/>
    <lineage>
        <taxon>Bacteria</taxon>
        <taxon>Pseudomonadati</taxon>
        <taxon>Bacteroidota</taxon>
        <taxon>Cytophagia</taxon>
        <taxon>Cytophagales</taxon>
        <taxon>Hymenobacteraceae</taxon>
        <taxon>Hymenobacter</taxon>
    </lineage>
</organism>
<keyword evidence="5" id="KW-1185">Reference proteome</keyword>
<dbReference type="RefSeq" id="WP_342300739.1">
    <property type="nucleotide sequence ID" value="NZ_JBCEVZ010000069.1"/>
</dbReference>
<comment type="caution">
    <text evidence="4">The sequence shown here is derived from an EMBL/GenBank/DDBJ whole genome shotgun (WGS) entry which is preliminary data.</text>
</comment>
<evidence type="ECO:0000259" key="3">
    <source>
        <dbReference type="PROSITE" id="PS51762"/>
    </source>
</evidence>
<dbReference type="Pfam" id="PF00722">
    <property type="entry name" value="Glyco_hydro_16"/>
    <property type="match status" value="1"/>
</dbReference>
<dbReference type="InterPro" id="IPR013320">
    <property type="entry name" value="ConA-like_dom_sf"/>
</dbReference>
<keyword evidence="2" id="KW-0732">Signal</keyword>
<dbReference type="Proteomes" id="UP001479606">
    <property type="component" value="Unassembled WGS sequence"/>
</dbReference>